<name>A0ABQ5BUZ4_9ASTR</name>
<organism evidence="1 2">
    <name type="scientific">Tanacetum coccineum</name>
    <dbReference type="NCBI Taxonomy" id="301880"/>
    <lineage>
        <taxon>Eukaryota</taxon>
        <taxon>Viridiplantae</taxon>
        <taxon>Streptophyta</taxon>
        <taxon>Embryophyta</taxon>
        <taxon>Tracheophyta</taxon>
        <taxon>Spermatophyta</taxon>
        <taxon>Magnoliopsida</taxon>
        <taxon>eudicotyledons</taxon>
        <taxon>Gunneridae</taxon>
        <taxon>Pentapetalae</taxon>
        <taxon>asterids</taxon>
        <taxon>campanulids</taxon>
        <taxon>Asterales</taxon>
        <taxon>Asteraceae</taxon>
        <taxon>Asteroideae</taxon>
        <taxon>Anthemideae</taxon>
        <taxon>Anthemidinae</taxon>
        <taxon>Tanacetum</taxon>
    </lineage>
</organism>
<reference evidence="1" key="1">
    <citation type="journal article" date="2022" name="Int. J. Mol. Sci.">
        <title>Draft Genome of Tanacetum Coccineum: Genomic Comparison of Closely Related Tanacetum-Family Plants.</title>
        <authorList>
            <person name="Yamashiro T."/>
            <person name="Shiraishi A."/>
            <person name="Nakayama K."/>
            <person name="Satake H."/>
        </authorList>
    </citation>
    <scope>NUCLEOTIDE SEQUENCE</scope>
</reference>
<comment type="caution">
    <text evidence="1">The sequence shown here is derived from an EMBL/GenBank/DDBJ whole genome shotgun (WGS) entry which is preliminary data.</text>
</comment>
<dbReference type="EMBL" id="BQNB010013655">
    <property type="protein sequence ID" value="GJT18665.1"/>
    <property type="molecule type" value="Genomic_DNA"/>
</dbReference>
<sequence>MIHHHILQELLNLNLHLLKIRLRIKRTIYQAAGGKLRDKSDKESWALLEDLTLYDNESLNDLRDFAKPVKAISMPQDVPSTSNRRLIKLENQVQCLMEAHLAANQPIQVNKITYSCDICSGPHDTQYCMENPEQAFVDYASSRTNEVGDFKTTDQRARLPTELDTLLKDLNDRKTRALPRAREKEPYSNLICSFLPNGGSSKFL</sequence>
<protein>
    <recommendedName>
        <fullName evidence="3">MAK10-like protein</fullName>
    </recommendedName>
</protein>
<evidence type="ECO:0000313" key="1">
    <source>
        <dbReference type="EMBL" id="GJT18665.1"/>
    </source>
</evidence>
<dbReference type="Proteomes" id="UP001151760">
    <property type="component" value="Unassembled WGS sequence"/>
</dbReference>
<accession>A0ABQ5BUZ4</accession>
<keyword evidence="2" id="KW-1185">Reference proteome</keyword>
<evidence type="ECO:0008006" key="3">
    <source>
        <dbReference type="Google" id="ProtNLM"/>
    </source>
</evidence>
<gene>
    <name evidence="1" type="ORF">Tco_0877371</name>
</gene>
<proteinExistence type="predicted"/>
<evidence type="ECO:0000313" key="2">
    <source>
        <dbReference type="Proteomes" id="UP001151760"/>
    </source>
</evidence>
<reference evidence="1" key="2">
    <citation type="submission" date="2022-01" db="EMBL/GenBank/DDBJ databases">
        <authorList>
            <person name="Yamashiro T."/>
            <person name="Shiraishi A."/>
            <person name="Satake H."/>
            <person name="Nakayama K."/>
        </authorList>
    </citation>
    <scope>NUCLEOTIDE SEQUENCE</scope>
</reference>